<dbReference type="GO" id="GO:0003677">
    <property type="term" value="F:DNA binding"/>
    <property type="evidence" value="ECO:0007669"/>
    <property type="project" value="InterPro"/>
</dbReference>
<protein>
    <recommendedName>
        <fullName evidence="1">HTH cro/C1-type domain-containing protein</fullName>
    </recommendedName>
</protein>
<comment type="caution">
    <text evidence="2">The sequence shown here is derived from an EMBL/GenBank/DDBJ whole genome shotgun (WGS) entry which is preliminary data.</text>
</comment>
<evidence type="ECO:0000313" key="2">
    <source>
        <dbReference type="EMBL" id="TQL97412.1"/>
    </source>
</evidence>
<sequence length="247" mass="27539">MTQEYLAGLVNYSNGWLSNLENAILCPQKQTVIELEKVLGLPEKVLLDIFDLIKYEEPHPVLSFERFTDAENRATMIREYDALVVPGLLQTPDYARALIAAGRPSARPEVIESLLAGRIARQEILVRDDPPTLWLVIDETALLRPVGGSEVHRGQLDALLEAAQRPGITVQVIPLSTGAHAGLTCGFTILSFLDEPDVAYTEDHERGHFQERPELVHNWFAAYQALHLVTETAAASLEVIRRTREQA</sequence>
<dbReference type="Pfam" id="PF19054">
    <property type="entry name" value="DUF5753"/>
    <property type="match status" value="1"/>
</dbReference>
<dbReference type="Proteomes" id="UP000316096">
    <property type="component" value="Unassembled WGS sequence"/>
</dbReference>
<dbReference type="InterPro" id="IPR001387">
    <property type="entry name" value="Cro/C1-type_HTH"/>
</dbReference>
<evidence type="ECO:0000313" key="3">
    <source>
        <dbReference type="Proteomes" id="UP000316096"/>
    </source>
</evidence>
<dbReference type="AlphaFoldDB" id="A0A543CJX8"/>
<dbReference type="SUPFAM" id="SSF47413">
    <property type="entry name" value="lambda repressor-like DNA-binding domains"/>
    <property type="match status" value="1"/>
</dbReference>
<dbReference type="PROSITE" id="PS50943">
    <property type="entry name" value="HTH_CROC1"/>
    <property type="match status" value="1"/>
</dbReference>
<gene>
    <name evidence="2" type="ORF">FB559_2996</name>
</gene>
<evidence type="ECO:0000259" key="1">
    <source>
        <dbReference type="PROSITE" id="PS50943"/>
    </source>
</evidence>
<accession>A0A543CJX8</accession>
<dbReference type="EMBL" id="VFOZ01000001">
    <property type="protein sequence ID" value="TQL97412.1"/>
    <property type="molecule type" value="Genomic_DNA"/>
</dbReference>
<dbReference type="CDD" id="cd00093">
    <property type="entry name" value="HTH_XRE"/>
    <property type="match status" value="1"/>
</dbReference>
<organism evidence="2 3">
    <name type="scientific">Actinoallomurus bryophytorum</name>
    <dbReference type="NCBI Taxonomy" id="1490222"/>
    <lineage>
        <taxon>Bacteria</taxon>
        <taxon>Bacillati</taxon>
        <taxon>Actinomycetota</taxon>
        <taxon>Actinomycetes</taxon>
        <taxon>Streptosporangiales</taxon>
        <taxon>Thermomonosporaceae</taxon>
        <taxon>Actinoallomurus</taxon>
    </lineage>
</organism>
<keyword evidence="3" id="KW-1185">Reference proteome</keyword>
<name>A0A543CJX8_9ACTN</name>
<dbReference type="InterPro" id="IPR010982">
    <property type="entry name" value="Lambda_DNA-bd_dom_sf"/>
</dbReference>
<dbReference type="InterPro" id="IPR043917">
    <property type="entry name" value="DUF5753"/>
</dbReference>
<feature type="domain" description="HTH cro/C1-type" evidence="1">
    <location>
        <begin position="1"/>
        <end position="46"/>
    </location>
</feature>
<reference evidence="2 3" key="1">
    <citation type="submission" date="2019-06" db="EMBL/GenBank/DDBJ databases">
        <title>Sequencing the genomes of 1000 actinobacteria strains.</title>
        <authorList>
            <person name="Klenk H.-P."/>
        </authorList>
    </citation>
    <scope>NUCLEOTIDE SEQUENCE [LARGE SCALE GENOMIC DNA]</scope>
    <source>
        <strain evidence="2 3">DSM 102200</strain>
    </source>
</reference>
<proteinExistence type="predicted"/>